<feature type="compositionally biased region" description="Basic residues" evidence="1">
    <location>
        <begin position="36"/>
        <end position="57"/>
    </location>
</feature>
<feature type="compositionally biased region" description="Basic and acidic residues" evidence="1">
    <location>
        <begin position="66"/>
        <end position="77"/>
    </location>
</feature>
<gene>
    <name evidence="2" type="ORF">CTA1_11326</name>
</gene>
<protein>
    <submittedName>
        <fullName evidence="2">Uncharacterized protein</fullName>
    </submittedName>
</protein>
<comment type="caution">
    <text evidence="2">The sequence shown here is derived from an EMBL/GenBank/DDBJ whole genome shotgun (WGS) entry which is preliminary data.</text>
</comment>
<accession>A0A4U6X2H5</accession>
<organism evidence="2 3">
    <name type="scientific">Colletotrichum tanaceti</name>
    <dbReference type="NCBI Taxonomy" id="1306861"/>
    <lineage>
        <taxon>Eukaryota</taxon>
        <taxon>Fungi</taxon>
        <taxon>Dikarya</taxon>
        <taxon>Ascomycota</taxon>
        <taxon>Pezizomycotina</taxon>
        <taxon>Sordariomycetes</taxon>
        <taxon>Hypocreomycetidae</taxon>
        <taxon>Glomerellales</taxon>
        <taxon>Glomerellaceae</taxon>
        <taxon>Colletotrichum</taxon>
        <taxon>Colletotrichum destructivum species complex</taxon>
    </lineage>
</organism>
<feature type="region of interest" description="Disordered" evidence="1">
    <location>
        <begin position="15"/>
        <end position="135"/>
    </location>
</feature>
<dbReference type="AlphaFoldDB" id="A0A4U6X2H5"/>
<feature type="compositionally biased region" description="Basic residues" evidence="1">
    <location>
        <begin position="15"/>
        <end position="27"/>
    </location>
</feature>
<proteinExistence type="predicted"/>
<evidence type="ECO:0000313" key="2">
    <source>
        <dbReference type="EMBL" id="TKW49103.1"/>
    </source>
</evidence>
<keyword evidence="3" id="KW-1185">Reference proteome</keyword>
<evidence type="ECO:0000256" key="1">
    <source>
        <dbReference type="SAM" id="MobiDB-lite"/>
    </source>
</evidence>
<feature type="compositionally biased region" description="Basic and acidic residues" evidence="1">
    <location>
        <begin position="167"/>
        <end position="177"/>
    </location>
</feature>
<feature type="region of interest" description="Disordered" evidence="1">
    <location>
        <begin position="321"/>
        <end position="379"/>
    </location>
</feature>
<dbReference type="Proteomes" id="UP000310108">
    <property type="component" value="Unassembled WGS sequence"/>
</dbReference>
<feature type="compositionally biased region" description="Basic residues" evidence="1">
    <location>
        <begin position="214"/>
        <end position="224"/>
    </location>
</feature>
<dbReference type="EMBL" id="PJEX01000617">
    <property type="protein sequence ID" value="TKW49103.1"/>
    <property type="molecule type" value="Genomic_DNA"/>
</dbReference>
<reference evidence="2 3" key="1">
    <citation type="journal article" date="2019" name="PLoS ONE">
        <title>Comparative genome analysis indicates high evolutionary potential of pathogenicity genes in Colletotrichum tanaceti.</title>
        <authorList>
            <person name="Lelwala R.V."/>
            <person name="Korhonen P.K."/>
            <person name="Young N.D."/>
            <person name="Scott J.B."/>
            <person name="Ades P.A."/>
            <person name="Gasser R.B."/>
            <person name="Taylor P.W.J."/>
        </authorList>
    </citation>
    <scope>NUCLEOTIDE SEQUENCE [LARGE SCALE GENOMIC DNA]</scope>
    <source>
        <strain evidence="2">BRIP57314</strain>
    </source>
</reference>
<feature type="compositionally biased region" description="Basic and acidic residues" evidence="1">
    <location>
        <begin position="321"/>
        <end position="331"/>
    </location>
</feature>
<evidence type="ECO:0000313" key="3">
    <source>
        <dbReference type="Proteomes" id="UP000310108"/>
    </source>
</evidence>
<feature type="compositionally biased region" description="Basic residues" evidence="1">
    <location>
        <begin position="193"/>
        <end position="205"/>
    </location>
</feature>
<feature type="region of interest" description="Disordered" evidence="1">
    <location>
        <begin position="167"/>
        <end position="229"/>
    </location>
</feature>
<sequence length="433" mass="50694">MDPWCHCRRLPMGHHHRSAAGRHRQQRHPQPPGHRLVPHPHRHPVRLVHHPLRRHARPARDAPVPHQERPRRPRDQGAGEAPPPARERPVRRRGDRRDQVQPRLGDQHRHRQLPRLLPAPGSQAPVHRHGPAGAAAAHRNQLHLLLRHAVLPELGLLQRLRHRHDHVLHQRRVDPPGHVRRRPLGPPPDAPLGRRRHVRLAVPRRHAGDPDHRPGRRRQHHRLQPARPEGRHRLCVHLHLLLRVHLGSPRLGRQRRDLWSQDPCQVPLPVDRHQLAPQLGHRVRHPVPGQLRRRVRQPAVQDLLRLVRVLLPLHRLRPLLHLRDQGPDPRGGRGALRRGQRRQPVGRLEARHDLSRSPDRRGRQGRAAPQRRRHRPPRIDRRCSDVLLRLACMETFRVGCHEGGGRRRRRRRRGSRQKVCVHIDGQERCPFIL</sequence>
<name>A0A4U6X2H5_9PEZI</name>
<feature type="compositionally biased region" description="Basic and acidic residues" evidence="1">
    <location>
        <begin position="348"/>
        <end position="362"/>
    </location>
</feature>